<dbReference type="Proteomes" id="UP000183209">
    <property type="component" value="Unassembled WGS sequence"/>
</dbReference>
<gene>
    <name evidence="1" type="ORF">SAMN04487906_0579</name>
</gene>
<organism evidence="1 2">
    <name type="scientific">Zhouia amylolytica</name>
    <dbReference type="NCBI Taxonomy" id="376730"/>
    <lineage>
        <taxon>Bacteria</taxon>
        <taxon>Pseudomonadati</taxon>
        <taxon>Bacteroidota</taxon>
        <taxon>Flavobacteriia</taxon>
        <taxon>Flavobacteriales</taxon>
        <taxon>Flavobacteriaceae</taxon>
        <taxon>Zhouia</taxon>
    </lineage>
</organism>
<dbReference type="AlphaFoldDB" id="A0A1I6QCT5"/>
<dbReference type="Pfam" id="PF14305">
    <property type="entry name" value="ATPgrasp_TupA"/>
    <property type="match status" value="1"/>
</dbReference>
<dbReference type="InterPro" id="IPR029465">
    <property type="entry name" value="ATPgrasp_TupA"/>
</dbReference>
<reference evidence="1 2" key="1">
    <citation type="submission" date="2016-10" db="EMBL/GenBank/DDBJ databases">
        <authorList>
            <person name="de Groot N.N."/>
        </authorList>
    </citation>
    <scope>NUCLEOTIDE SEQUENCE [LARGE SCALE GENOMIC DNA]</scope>
    <source>
        <strain evidence="1 2">CGMCC 1.6114</strain>
    </source>
</reference>
<name>A0A1I6QCT5_9FLAO</name>
<protein>
    <submittedName>
        <fullName evidence="1">TupA-like ATPgrasp</fullName>
    </submittedName>
</protein>
<evidence type="ECO:0000313" key="2">
    <source>
        <dbReference type="Proteomes" id="UP000183209"/>
    </source>
</evidence>
<accession>A0A1I6QCT5</accession>
<proteinExistence type="predicted"/>
<sequence length="305" mass="35983">MLGAAKKLKFLPADTYAKIHYEYYTGKRLDLANPKEFNEKIQWIKTYYRPPILNKLVDKYAVRDYVEKTIGKEYLNDCLGVYNKVSEIDFNALPDQFVLKGVHGCNYNLIVKDKKRLNIPKAKLKIHKWLNQNYYYKSGQEWAYKDIKPRIICEKYLCELNNDSLNDYKLYCFNGKVKLIQVDLDRYNNFTRAFYDVEWNKQPFTKGTHCTPLDKSIEKPKALAKMIQLAEKLGKNFPFVRIDMYALEEKIIFGEMTFYPGDGRIEFSPDSYNKKIGDWIELPELIGGQTCIKKVKNQKEIQYSI</sequence>
<dbReference type="EMBL" id="FPAG01000002">
    <property type="protein sequence ID" value="SFS50080.1"/>
    <property type="molecule type" value="Genomic_DNA"/>
</dbReference>
<evidence type="ECO:0000313" key="1">
    <source>
        <dbReference type="EMBL" id="SFS50080.1"/>
    </source>
</evidence>